<protein>
    <submittedName>
        <fullName evidence="2">Uncharacterized protein</fullName>
    </submittedName>
</protein>
<organism evidence="2 3">
    <name type="scientific">Aristolochia fimbriata</name>
    <name type="common">White veined hardy Dutchman's pipe vine</name>
    <dbReference type="NCBI Taxonomy" id="158543"/>
    <lineage>
        <taxon>Eukaryota</taxon>
        <taxon>Viridiplantae</taxon>
        <taxon>Streptophyta</taxon>
        <taxon>Embryophyta</taxon>
        <taxon>Tracheophyta</taxon>
        <taxon>Spermatophyta</taxon>
        <taxon>Magnoliopsida</taxon>
        <taxon>Magnoliidae</taxon>
        <taxon>Piperales</taxon>
        <taxon>Aristolochiaceae</taxon>
        <taxon>Aristolochia</taxon>
    </lineage>
</organism>
<accession>A0AAV7EIX7</accession>
<feature type="region of interest" description="Disordered" evidence="1">
    <location>
        <begin position="1"/>
        <end position="24"/>
    </location>
</feature>
<reference evidence="2 3" key="1">
    <citation type="submission" date="2021-07" db="EMBL/GenBank/DDBJ databases">
        <title>The Aristolochia fimbriata genome: insights into angiosperm evolution, floral development and chemical biosynthesis.</title>
        <authorList>
            <person name="Jiao Y."/>
        </authorList>
    </citation>
    <scope>NUCLEOTIDE SEQUENCE [LARGE SCALE GENOMIC DNA]</scope>
    <source>
        <strain evidence="2">IBCAS-2021</strain>
        <tissue evidence="2">Leaf</tissue>
    </source>
</reference>
<keyword evidence="3" id="KW-1185">Reference proteome</keyword>
<dbReference type="AlphaFoldDB" id="A0AAV7EIX7"/>
<gene>
    <name evidence="2" type="ORF">H6P81_013665</name>
</gene>
<evidence type="ECO:0000313" key="3">
    <source>
        <dbReference type="Proteomes" id="UP000825729"/>
    </source>
</evidence>
<comment type="caution">
    <text evidence="2">The sequence shown here is derived from an EMBL/GenBank/DDBJ whole genome shotgun (WGS) entry which is preliminary data.</text>
</comment>
<name>A0AAV7EIX7_ARIFI</name>
<dbReference type="EMBL" id="JAINDJ010000005">
    <property type="protein sequence ID" value="KAG9447537.1"/>
    <property type="molecule type" value="Genomic_DNA"/>
</dbReference>
<dbReference type="Proteomes" id="UP000825729">
    <property type="component" value="Unassembled WGS sequence"/>
</dbReference>
<evidence type="ECO:0000256" key="1">
    <source>
        <dbReference type="SAM" id="MobiDB-lite"/>
    </source>
</evidence>
<proteinExistence type="predicted"/>
<sequence length="99" mass="11214">MPGNANTSRRRRSEPSRHQQCRTLGSCAEAERTTEVAPHLSRDGEGIRTTECARRSRCTFAEAEGRAAECVTEVDYQCKREEECAAVNRRPLQNPLYED</sequence>
<evidence type="ECO:0000313" key="2">
    <source>
        <dbReference type="EMBL" id="KAG9447537.1"/>
    </source>
</evidence>